<feature type="binding site" evidence="15">
    <location>
        <position position="132"/>
    </location>
    <ligand>
        <name>L-aspartate</name>
        <dbReference type="ChEBI" id="CHEBI:29991"/>
    </ligand>
</feature>
<dbReference type="GO" id="GO:0006526">
    <property type="term" value="P:L-arginine biosynthetic process"/>
    <property type="evidence" value="ECO:0007669"/>
    <property type="project" value="UniProtKB-UniRule"/>
</dbReference>
<dbReference type="Pfam" id="PF20979">
    <property type="entry name" value="Arginosuc_syn_C"/>
    <property type="match status" value="1"/>
</dbReference>
<feature type="binding site" evidence="15">
    <location>
        <position position="195"/>
    </location>
    <ligand>
        <name>ATP</name>
        <dbReference type="ChEBI" id="CHEBI:30616"/>
    </ligand>
</feature>
<dbReference type="InterPro" id="IPR048268">
    <property type="entry name" value="Arginosuc_syn_C"/>
</dbReference>
<comment type="similarity">
    <text evidence="3 15">Belongs to the argininosuccinate synthase family. Type 2 subfamily.</text>
</comment>
<keyword evidence="7 15" id="KW-0963">Cytoplasm</keyword>
<dbReference type="NCBIfam" id="TIGR00032">
    <property type="entry name" value="argG"/>
    <property type="match status" value="1"/>
</dbReference>
<feature type="binding site" evidence="15">
    <location>
        <position position="44"/>
    </location>
    <ligand>
        <name>ATP</name>
        <dbReference type="ChEBI" id="CHEBI:30616"/>
    </ligand>
</feature>
<comment type="caution">
    <text evidence="18">The sequence shown here is derived from an EMBL/GenBank/DDBJ whole genome shotgun (WGS) entry which is preliminary data.</text>
</comment>
<dbReference type="Gene3D" id="3.40.50.620">
    <property type="entry name" value="HUPs"/>
    <property type="match status" value="1"/>
</dbReference>
<comment type="subunit">
    <text evidence="4 15">Homotetramer.</text>
</comment>
<dbReference type="PROSITE" id="PS00565">
    <property type="entry name" value="ARGININOSUCCIN_SYN_2"/>
    <property type="match status" value="1"/>
</dbReference>
<evidence type="ECO:0000256" key="6">
    <source>
        <dbReference type="ARBA" id="ARBA00014810"/>
    </source>
</evidence>
<keyword evidence="19" id="KW-1185">Reference proteome</keyword>
<comment type="pathway">
    <text evidence="2 15">Amino-acid biosynthesis; L-arginine biosynthesis; L-arginine from L-ornithine and carbamoyl phosphate: step 2/3.</text>
</comment>
<dbReference type="InterPro" id="IPR001518">
    <property type="entry name" value="Arginosuc_synth"/>
</dbReference>
<evidence type="ECO:0000256" key="11">
    <source>
        <dbReference type="ARBA" id="ARBA00022741"/>
    </source>
</evidence>
<dbReference type="SUPFAM" id="SSF52402">
    <property type="entry name" value="Adenine nucleotide alpha hydrolases-like"/>
    <property type="match status" value="1"/>
</dbReference>
<dbReference type="InterPro" id="IPR014729">
    <property type="entry name" value="Rossmann-like_a/b/a_fold"/>
</dbReference>
<dbReference type="SUPFAM" id="SSF69864">
    <property type="entry name" value="Argininosuccinate synthetase, C-terminal domain"/>
    <property type="match status" value="1"/>
</dbReference>
<dbReference type="InterPro" id="IPR023434">
    <property type="entry name" value="Arginosuc_synth_type_1_subfam"/>
</dbReference>
<dbReference type="InterPro" id="IPR024074">
    <property type="entry name" value="AS_cat/multimer_dom_body"/>
</dbReference>
<dbReference type="GO" id="GO:0042803">
    <property type="term" value="F:protein homodimerization activity"/>
    <property type="evidence" value="ECO:0007669"/>
    <property type="project" value="InterPro"/>
</dbReference>
<comment type="subcellular location">
    <subcellularLocation>
        <location evidence="1 15">Cytoplasm</location>
    </subcellularLocation>
</comment>
<feature type="binding site" evidence="15">
    <location>
        <begin position="18"/>
        <end position="26"/>
    </location>
    <ligand>
        <name>ATP</name>
        <dbReference type="ChEBI" id="CHEBI:30616"/>
    </ligand>
</feature>
<dbReference type="NCBIfam" id="NF003779">
    <property type="entry name" value="PRK05370.1"/>
    <property type="match status" value="1"/>
</dbReference>
<keyword evidence="8 15" id="KW-0055">Arginine biosynthesis</keyword>
<dbReference type="OrthoDB" id="9801641at2"/>
<protein>
    <recommendedName>
        <fullName evidence="6 15">Argininosuccinate synthase</fullName>
        <ecNumber evidence="5 15">6.3.4.5</ecNumber>
    </recommendedName>
    <alternativeName>
        <fullName evidence="13 15">Citrulline--aspartate ligase</fullName>
    </alternativeName>
</protein>
<feature type="binding site" evidence="15">
    <location>
        <position position="193"/>
    </location>
    <ligand>
        <name>L-citrulline</name>
        <dbReference type="ChEBI" id="CHEBI:57743"/>
    </ligand>
</feature>
<feature type="binding site" evidence="15">
    <location>
        <position position="204"/>
    </location>
    <ligand>
        <name>L-citrulline</name>
        <dbReference type="ChEBI" id="CHEBI:57743"/>
    </ligand>
</feature>
<dbReference type="InterPro" id="IPR018223">
    <property type="entry name" value="Arginosuc_synth_CS"/>
</dbReference>
<evidence type="ECO:0000313" key="19">
    <source>
        <dbReference type="Proteomes" id="UP000190867"/>
    </source>
</evidence>
<evidence type="ECO:0000256" key="1">
    <source>
        <dbReference type="ARBA" id="ARBA00004496"/>
    </source>
</evidence>
<feature type="binding site" evidence="15">
    <location>
        <position position="140"/>
    </location>
    <ligand>
        <name>L-citrulline</name>
        <dbReference type="ChEBI" id="CHEBI:57743"/>
    </ligand>
</feature>
<dbReference type="Proteomes" id="UP000190867">
    <property type="component" value="Unassembled WGS sequence"/>
</dbReference>
<accession>A0A1T0AT01</accession>
<dbReference type="InterPro" id="IPR023437">
    <property type="entry name" value="Arg_succ_synth_type2_subfam"/>
</dbReference>
<evidence type="ECO:0000256" key="9">
    <source>
        <dbReference type="ARBA" id="ARBA00022598"/>
    </source>
</evidence>
<dbReference type="UniPathway" id="UPA00068">
    <property type="reaction ID" value="UER00113"/>
</dbReference>
<dbReference type="GO" id="GO:0005737">
    <property type="term" value="C:cytoplasm"/>
    <property type="evidence" value="ECO:0007669"/>
    <property type="project" value="UniProtKB-SubCell"/>
</dbReference>
<dbReference type="CDD" id="cd01999">
    <property type="entry name" value="ASS"/>
    <property type="match status" value="1"/>
</dbReference>
<dbReference type="Pfam" id="PF00764">
    <property type="entry name" value="Arginosuc_synth"/>
    <property type="match status" value="1"/>
</dbReference>
<comment type="catalytic activity">
    <reaction evidence="14 15">
        <text>L-citrulline + L-aspartate + ATP = 2-(N(omega)-L-arginino)succinate + AMP + diphosphate + H(+)</text>
        <dbReference type="Rhea" id="RHEA:10932"/>
        <dbReference type="ChEBI" id="CHEBI:15378"/>
        <dbReference type="ChEBI" id="CHEBI:29991"/>
        <dbReference type="ChEBI" id="CHEBI:30616"/>
        <dbReference type="ChEBI" id="CHEBI:33019"/>
        <dbReference type="ChEBI" id="CHEBI:57472"/>
        <dbReference type="ChEBI" id="CHEBI:57743"/>
        <dbReference type="ChEBI" id="CHEBI:456215"/>
        <dbReference type="EC" id="6.3.4.5"/>
    </reaction>
</comment>
<evidence type="ECO:0000256" key="10">
    <source>
        <dbReference type="ARBA" id="ARBA00022605"/>
    </source>
</evidence>
<dbReference type="GO" id="GO:0005524">
    <property type="term" value="F:ATP binding"/>
    <property type="evidence" value="ECO:0007669"/>
    <property type="project" value="UniProtKB-UniRule"/>
</dbReference>
<feature type="domain" description="Arginosuccinate synthase C-terminal" evidence="17">
    <location>
        <begin position="192"/>
        <end position="395"/>
    </location>
</feature>
<evidence type="ECO:0000313" key="18">
    <source>
        <dbReference type="EMBL" id="OOR99618.1"/>
    </source>
</evidence>
<proteinExistence type="inferred from homology"/>
<feature type="binding site" evidence="15">
    <location>
        <position position="281"/>
    </location>
    <ligand>
        <name>L-citrulline</name>
        <dbReference type="ChEBI" id="CHEBI:57743"/>
    </ligand>
</feature>
<dbReference type="AlphaFoldDB" id="A0A1T0AT01"/>
<feature type="binding site" evidence="15">
    <location>
        <position position="136"/>
    </location>
    <ligand>
        <name>L-aspartate</name>
        <dbReference type="ChEBI" id="CHEBI:29991"/>
    </ligand>
</feature>
<evidence type="ECO:0000256" key="12">
    <source>
        <dbReference type="ARBA" id="ARBA00022840"/>
    </source>
</evidence>
<dbReference type="InterPro" id="IPR024073">
    <property type="entry name" value="AS_multimer_C_tail"/>
</dbReference>
<keyword evidence="9 15" id="KW-0436">Ligase</keyword>
<dbReference type="Gene3D" id="3.90.1260.10">
    <property type="entry name" value="Argininosuccinate synthetase, chain A, domain 2"/>
    <property type="match status" value="1"/>
</dbReference>
<organism evidence="18 19">
    <name type="scientific">Haemophilus paracuniculus</name>
    <dbReference type="NCBI Taxonomy" id="734"/>
    <lineage>
        <taxon>Bacteria</taxon>
        <taxon>Pseudomonadati</taxon>
        <taxon>Pseudomonadota</taxon>
        <taxon>Gammaproteobacteria</taxon>
        <taxon>Pasteurellales</taxon>
        <taxon>Pasteurellaceae</taxon>
        <taxon>Haemophilus</taxon>
    </lineage>
</organism>
<feature type="binding site" evidence="15">
    <location>
        <position position="137"/>
    </location>
    <ligand>
        <name>L-aspartate</name>
        <dbReference type="ChEBI" id="CHEBI:29991"/>
    </ligand>
</feature>
<dbReference type="EMBL" id="MUYA01000005">
    <property type="protein sequence ID" value="OOR99618.1"/>
    <property type="molecule type" value="Genomic_DNA"/>
</dbReference>
<dbReference type="PANTHER" id="PTHR11587:SF2">
    <property type="entry name" value="ARGININOSUCCINATE SYNTHASE"/>
    <property type="match status" value="1"/>
</dbReference>
<feature type="binding site" evidence="15">
    <location>
        <position position="100"/>
    </location>
    <ligand>
        <name>L-citrulline</name>
        <dbReference type="ChEBI" id="CHEBI:57743"/>
    </ligand>
</feature>
<evidence type="ECO:0000256" key="5">
    <source>
        <dbReference type="ARBA" id="ARBA00012286"/>
    </source>
</evidence>
<dbReference type="GO" id="GO:0004055">
    <property type="term" value="F:argininosuccinate synthase activity"/>
    <property type="evidence" value="ECO:0007669"/>
    <property type="project" value="UniProtKB-UniRule"/>
</dbReference>
<evidence type="ECO:0000256" key="7">
    <source>
        <dbReference type="ARBA" id="ARBA00022490"/>
    </source>
</evidence>
<evidence type="ECO:0000259" key="16">
    <source>
        <dbReference type="Pfam" id="PF00764"/>
    </source>
</evidence>
<feature type="binding site" evidence="15">
    <location>
        <position position="202"/>
    </location>
    <ligand>
        <name>L-citrulline</name>
        <dbReference type="ChEBI" id="CHEBI:57743"/>
    </ligand>
</feature>
<evidence type="ECO:0000256" key="3">
    <source>
        <dbReference type="ARBA" id="ARBA00009088"/>
    </source>
</evidence>
<evidence type="ECO:0000256" key="15">
    <source>
        <dbReference type="HAMAP-Rule" id="MF_00581"/>
    </source>
</evidence>
<dbReference type="RefSeq" id="WP_078236714.1">
    <property type="nucleotide sequence ID" value="NZ_MUYA01000005.1"/>
</dbReference>
<feature type="binding site" evidence="15">
    <location>
        <position position="136"/>
    </location>
    <ligand>
        <name>L-citrulline</name>
        <dbReference type="ChEBI" id="CHEBI:57743"/>
    </ligand>
</feature>
<name>A0A1T0AT01_9PAST</name>
<keyword evidence="12 15" id="KW-0067">ATP-binding</keyword>
<dbReference type="PROSITE" id="PS00564">
    <property type="entry name" value="ARGININOSUCCIN_SYN_1"/>
    <property type="match status" value="1"/>
</dbReference>
<evidence type="ECO:0000256" key="8">
    <source>
        <dbReference type="ARBA" id="ARBA00022571"/>
    </source>
</evidence>
<dbReference type="GO" id="GO:0000050">
    <property type="term" value="P:urea cycle"/>
    <property type="evidence" value="ECO:0007669"/>
    <property type="project" value="TreeGrafter"/>
</dbReference>
<sequence length="443" mass="49387">MSATILETLPLGQKVGIAFSGGLDTSAALLWMRKKGAVPYAYTANLGQPDEDDYNAIPKKAMEYGAENARLIDCRKQLAHEGIAAIQCGAFHISTGGMPYFNTTPLGRAVTGTMLVAAMKEDDVNIWGDGSTFKGNDIERFYRYGLLTNPKLKIYKPWLDQTFIDELGGRQEMSEFLIENGFNYKMSVEKAYSTDSNMLGATHEAKDLEELSTSVKIVKPIMGVAFWDESVEIKPETVSVTFEEGVPVALNGKRFDDAVELILEANRIGGRHGLGMTDQIENRIIEAKSRGIYEAPGMALLHIAYERLVTGIHNEDTIEQYRINGLRLGRLLYQGRWFDPQALMLRETAQRWVAQAITGTVTLELRRGNDYSILNTESPNLTYVPERLSMEKVEDAPFTPADRIGQLTMRNLDIVDTRDKLAIYTETGLLSVQNNVIPQLGKK</sequence>
<dbReference type="Gene3D" id="1.10.287.400">
    <property type="match status" value="1"/>
</dbReference>
<evidence type="ECO:0000256" key="2">
    <source>
        <dbReference type="ARBA" id="ARBA00004967"/>
    </source>
</evidence>
<dbReference type="EC" id="6.3.4.5" evidence="5 15"/>
<dbReference type="InterPro" id="IPR048267">
    <property type="entry name" value="Arginosuc_syn_N"/>
</dbReference>
<keyword evidence="11 15" id="KW-0547">Nucleotide-binding</keyword>
<dbReference type="PANTHER" id="PTHR11587">
    <property type="entry name" value="ARGININOSUCCINATE SYNTHASE"/>
    <property type="match status" value="1"/>
</dbReference>
<keyword evidence="10 15" id="KW-0028">Amino-acid biosynthesis</keyword>
<gene>
    <name evidence="15" type="primary">argG</name>
    <name evidence="18" type="ORF">B0187_04710</name>
</gene>
<evidence type="ECO:0000256" key="4">
    <source>
        <dbReference type="ARBA" id="ARBA00011881"/>
    </source>
</evidence>
<evidence type="ECO:0000256" key="14">
    <source>
        <dbReference type="ARBA" id="ARBA00049077"/>
    </source>
</evidence>
<dbReference type="STRING" id="734.B0187_04710"/>
<feature type="binding site" evidence="15">
    <location>
        <position position="137"/>
    </location>
    <ligand>
        <name>ATP</name>
        <dbReference type="ChEBI" id="CHEBI:30616"/>
    </ligand>
</feature>
<dbReference type="GO" id="GO:0000053">
    <property type="term" value="P:argininosuccinate metabolic process"/>
    <property type="evidence" value="ECO:0007669"/>
    <property type="project" value="TreeGrafter"/>
</dbReference>
<dbReference type="HAMAP" id="MF_00581">
    <property type="entry name" value="Arg_succ_synth_type2"/>
    <property type="match status" value="1"/>
</dbReference>
<feature type="binding site" evidence="15">
    <location>
        <position position="132"/>
    </location>
    <ligand>
        <name>ATP</name>
        <dbReference type="ChEBI" id="CHEBI:30616"/>
    </ligand>
</feature>
<evidence type="ECO:0000256" key="13">
    <source>
        <dbReference type="ARBA" id="ARBA00029916"/>
    </source>
</evidence>
<evidence type="ECO:0000259" key="17">
    <source>
        <dbReference type="Pfam" id="PF20979"/>
    </source>
</evidence>
<feature type="binding site" evidence="15">
    <location>
        <position position="130"/>
    </location>
    <ligand>
        <name>ATP</name>
        <dbReference type="ChEBI" id="CHEBI:30616"/>
    </ligand>
</feature>
<reference evidence="18 19" key="1">
    <citation type="submission" date="2017-02" db="EMBL/GenBank/DDBJ databases">
        <title>Draft genome sequence of Haemophilus paracuniculus CCUG 43573 type strain.</title>
        <authorList>
            <person name="Engstrom-Jakobsson H."/>
            <person name="Salva-Serra F."/>
            <person name="Thorell K."/>
            <person name="Gonzales-Siles L."/>
            <person name="Karlsson R."/>
            <person name="Boulund F."/>
            <person name="Engstrand L."/>
            <person name="Kristiansson E."/>
            <person name="Moore E."/>
        </authorList>
    </citation>
    <scope>NUCLEOTIDE SEQUENCE [LARGE SCALE GENOMIC DNA]</scope>
    <source>
        <strain evidence="18 19">CCUG 43573</strain>
    </source>
</reference>
<feature type="domain" description="Arginosuccinate synthase-like N-terminal" evidence="16">
    <location>
        <begin position="14"/>
        <end position="162"/>
    </location>
</feature>